<protein>
    <submittedName>
        <fullName evidence="2">Type III restriction enzyme, res subunit</fullName>
    </submittedName>
</protein>
<name>A0A5B8IGX7_9VIRU</name>
<sequence>MVTKKNNILLLEANENNIRTKIKDKKNKIGKKTKKAYYNDAFSIMDKLNNNLSFNNQNRITLEALKELVNDLETNIDLDSVYPELNDMDLNYKLFHKKEFYQYRIKKPEIKGDLEKNIDELSKKMCDFSGKRLLTNPQKLLRNYISPYTPYNGLLVYHGVGVGKTCTSISIAEGLKEIIKNNKKKIYILVNPSIKENFRNEILNTALIEKNIEEAKTKCTGDAYFKDDKIQKGKTKKKNMSLLVKNIISEYYEFLGYMEFASKVNKIIASVKLRNSSLKKPSEINKLIRKKLKEVFSDCMIIIDEAHNIANKSRDKDTKKEVVEEKLIEMESIMENSFEKEEVKGKDDPKLIGKIFTPIIKNVVRNAENLKLVLLTATPMYNEAFEIVDLINLLLLNDNMPLINQKDIFDGNNNLKESGKEILRKKINGYISYLRSENPLNFPHKIYPFMYEGRYIKGDLYPKINMKNEELGNNIINHLNVIGCEMRGLQWKVYKKYYYEEERTISFDINGCQISNIVFGEDLYTDEIYSSSNHYGLNIFTRALDFSERNGVLSANINEEYQDNFDLDNLELISCKFHKFISGINRRIPDGILFLYSQFKPLGVYSLAIFLELSGVTNYGGKNILRNVKQKYHNGKPLKYLLKTGDSSKDFDNYKANDESNNSDGSIVKFILGTKAASEGINIYNVREIHIFDPWYHLNRVEQINGRGIRNCSHKFLELKNRNVTIYMYAAIEPKESNKETVDLKMYKISEKKAINMGKIQEIVKSSSIDCYLNKEGNNYLGDVWKKKISIIDARGNERDISLADKPFTDICNYSTEKECKPLVCYGNKKVDENKILDESYRKEFSEKDIDYYTDLVKEVFGNTTYVRKFAKVVFLLEDILEYVTNNDKMNIDNKKDILQYTLNEIINNETEILDSYKRKGYIIRKNNYYIFQPFDLPKDIPIVYRRMEYKKKINKVILKSLNLKKKSIIKSLKKEVSKKKIVSIKKNRDLDDCLVSFCRIALDTEIYFYKDNMESKNKTKNNIKVHLDFLEKDGFLRDIVVIEYQYDHLIMLEKETIIKFLISKIDTKYYDLIKDVVDLKNLKLNDLLYHLNQEIRKEFRTVNIAEEEELLDEKLNYLIKYCLYNHLEFNRNDGFERTMDKKYLGYRIYHSKTISRKVESNDFSYKYIGKKFFNTSNQDKIVLDTYHKNYKLSKYQDRDFADIYGLYFCDRIRFKIVDNTIGDAVDKRTVKPGVGCENSATTNRKLLIPMMKTFKDGKRLLDDGTKQKYKCLIIELFLRYKEHLNQEKKGPLYFYNQGLHGLDINK</sequence>
<proteinExistence type="predicted"/>
<feature type="domain" description="Helicase ATP-binding" evidence="1">
    <location>
        <begin position="145"/>
        <end position="397"/>
    </location>
</feature>
<dbReference type="Gene3D" id="3.40.50.300">
    <property type="entry name" value="P-loop containing nucleotide triphosphate hydrolases"/>
    <property type="match status" value="2"/>
</dbReference>
<reference evidence="2" key="1">
    <citation type="submission" date="2018-11" db="EMBL/GenBank/DDBJ databases">
        <title>A distinct lineage of giant viruses engineers rhodopsin photosystems in predatory marine eukaryotes.</title>
        <authorList>
            <person name="Needham D.M."/>
            <person name="Yoshizawa S."/>
            <person name="Hosaka T."/>
            <person name="Poirier C."/>
            <person name="Choi C.-J."/>
            <person name="Hehenberger E."/>
            <person name="Irwin N.A.T."/>
            <person name="Wilken S."/>
            <person name="Yung C.-M."/>
            <person name="Bachy C."/>
            <person name="Kurihara R."/>
            <person name="Nakajima Y."/>
            <person name="Kojima K."/>
            <person name="Kimura-Someya T."/>
            <person name="Leonard G."/>
            <person name="Malmstrom R.R."/>
            <person name="Mende D."/>
            <person name="Olson D.K."/>
            <person name="Sudo Y."/>
            <person name="Sudek S."/>
            <person name="Richards T.A."/>
            <person name="DeLong E.F."/>
            <person name="Keeling P.J."/>
            <person name="Santoro A.E."/>
            <person name="Shirouzu M."/>
            <person name="Iwasaki W."/>
            <person name="Worden A.Z."/>
        </authorList>
    </citation>
    <scope>NUCLEOTIDE SEQUENCE</scope>
</reference>
<gene>
    <name evidence="2" type="ORF">1_80</name>
</gene>
<evidence type="ECO:0000313" key="2">
    <source>
        <dbReference type="EMBL" id="QDY51695.1"/>
    </source>
</evidence>
<dbReference type="Pfam" id="PF00271">
    <property type="entry name" value="Helicase_C"/>
    <property type="match status" value="1"/>
</dbReference>
<accession>A0A5B8IGX7</accession>
<dbReference type="InterPro" id="IPR001650">
    <property type="entry name" value="Helicase_C-like"/>
</dbReference>
<dbReference type="EMBL" id="MK250085">
    <property type="protein sequence ID" value="QDY51695.1"/>
    <property type="molecule type" value="Genomic_DNA"/>
</dbReference>
<dbReference type="SUPFAM" id="SSF52540">
    <property type="entry name" value="P-loop containing nucleoside triphosphate hydrolases"/>
    <property type="match status" value="2"/>
</dbReference>
<dbReference type="PROSITE" id="PS51192">
    <property type="entry name" value="HELICASE_ATP_BIND_1"/>
    <property type="match status" value="1"/>
</dbReference>
<dbReference type="InterPro" id="IPR014001">
    <property type="entry name" value="Helicase_ATP-bd"/>
</dbReference>
<organism evidence="2">
    <name type="scientific">Mimiviridae sp. ChoanoV1</name>
    <dbReference type="NCBI Taxonomy" id="2596887"/>
    <lineage>
        <taxon>Viruses</taxon>
        <taxon>Varidnaviria</taxon>
        <taxon>Bamfordvirae</taxon>
        <taxon>Nucleocytoviricota</taxon>
        <taxon>Megaviricetes</taxon>
        <taxon>Imitervirales</taxon>
        <taxon>Schizomimiviridae</taxon>
    </lineage>
</organism>
<dbReference type="InterPro" id="IPR027417">
    <property type="entry name" value="P-loop_NTPase"/>
</dbReference>
<evidence type="ECO:0000259" key="1">
    <source>
        <dbReference type="PROSITE" id="PS51192"/>
    </source>
</evidence>